<proteinExistence type="predicted"/>
<evidence type="ECO:0000313" key="1">
    <source>
        <dbReference type="EMBL" id="CAB4825155.1"/>
    </source>
</evidence>
<reference evidence="1" key="1">
    <citation type="submission" date="2020-05" db="EMBL/GenBank/DDBJ databases">
        <authorList>
            <person name="Chiriac C."/>
            <person name="Salcher M."/>
            <person name="Ghai R."/>
            <person name="Kavagutti S V."/>
        </authorList>
    </citation>
    <scope>NUCLEOTIDE SEQUENCE</scope>
</reference>
<dbReference type="EMBL" id="CAFAAL010000324">
    <property type="protein sequence ID" value="CAB4825155.1"/>
    <property type="molecule type" value="Genomic_DNA"/>
</dbReference>
<protein>
    <submittedName>
        <fullName evidence="1">Unannotated protein</fullName>
    </submittedName>
</protein>
<sequence length="327" mass="36585">MYKMPNGVLTVEKSSLGQLEELNSGGEGTVYRINSDSNKVFKEFRDVVRSELDLDSLTKLIELPTRFSQHDQAFILEHSVWPDTIVTENNSFVGFLMPIIPDTYFVTHGVRAYPGYSDCDWNKLIMRRSWVGNSNIVSSVPQLEGIPLLDLLIDLSETYAFLHRNQVVAGDVSGRNMVWRARPTPRAVLLDNDGFRIVGTRGVTQPKQSPDWVDPHLNGGDTTIESDQFKLALAVLRGYFGLGVLQHNSKELNNCNDPIGMEIISMAAKSALAGPRPSADDWVNLLKKHRRHLNNAGRPVITVTPPDPLSQPRVTTFIATRPRIKLQ</sequence>
<gene>
    <name evidence="1" type="ORF">UFOPK3004_02069</name>
</gene>
<dbReference type="AlphaFoldDB" id="A0A6J6ZXA2"/>
<name>A0A6J6ZXA2_9ZZZZ</name>
<organism evidence="1">
    <name type="scientific">freshwater metagenome</name>
    <dbReference type="NCBI Taxonomy" id="449393"/>
    <lineage>
        <taxon>unclassified sequences</taxon>
        <taxon>metagenomes</taxon>
        <taxon>ecological metagenomes</taxon>
    </lineage>
</organism>
<accession>A0A6J6ZXA2</accession>